<evidence type="ECO:0000256" key="4">
    <source>
        <dbReference type="ARBA" id="ARBA00023002"/>
    </source>
</evidence>
<dbReference type="Pfam" id="PF00106">
    <property type="entry name" value="adh_short"/>
    <property type="match status" value="1"/>
</dbReference>
<dbReference type="FunFam" id="3.40.50.720:FF:000157">
    <property type="entry name" value="Quinoid dihydropteridine reductase"/>
    <property type="match status" value="1"/>
</dbReference>
<evidence type="ECO:0000256" key="8">
    <source>
        <dbReference type="ARBA" id="ARBA00039520"/>
    </source>
</evidence>
<proteinExistence type="inferred from homology"/>
<accession>A0A433TDU8</accession>
<dbReference type="SUPFAM" id="SSF51735">
    <property type="entry name" value="NAD(P)-binding Rossmann-fold domains"/>
    <property type="match status" value="1"/>
</dbReference>
<keyword evidence="3" id="KW-0521">NADP</keyword>
<comment type="caution">
    <text evidence="13">The sequence shown here is derived from an EMBL/GenBank/DDBJ whole genome shotgun (WGS) entry which is preliminary data.</text>
</comment>
<gene>
    <name evidence="13" type="ORF">EGW08_012577</name>
</gene>
<evidence type="ECO:0000256" key="9">
    <source>
        <dbReference type="ARBA" id="ARBA00041348"/>
    </source>
</evidence>
<name>A0A433TDU8_ELYCH</name>
<dbReference type="EC" id="1.5.1.34" evidence="7"/>
<evidence type="ECO:0000256" key="6">
    <source>
        <dbReference type="ARBA" id="ARBA00037099"/>
    </source>
</evidence>
<dbReference type="AlphaFoldDB" id="A0A433TDU8"/>
<comment type="function">
    <text evidence="6">Catalyzes the conversion of quinonoid dihydrobiopterin into tetrahydrobiopterin.</text>
</comment>
<comment type="subunit">
    <text evidence="2">Homodimer.</text>
</comment>
<keyword evidence="5" id="KW-0783">Tetrahydrobiopterin biosynthesis</keyword>
<evidence type="ECO:0000256" key="7">
    <source>
        <dbReference type="ARBA" id="ARBA00039153"/>
    </source>
</evidence>
<dbReference type="GO" id="GO:0004155">
    <property type="term" value="F:6,7-dihydropteridine reductase activity"/>
    <property type="evidence" value="ECO:0007669"/>
    <property type="project" value="UniProtKB-EC"/>
</dbReference>
<comment type="similarity">
    <text evidence="1">Belongs to the short-chain dehydrogenases/reductases (SDR) family.</text>
</comment>
<dbReference type="InterPro" id="IPR002347">
    <property type="entry name" value="SDR_fam"/>
</dbReference>
<dbReference type="Gene3D" id="3.40.50.720">
    <property type="entry name" value="NAD(P)-binding Rossmann-like Domain"/>
    <property type="match status" value="1"/>
</dbReference>
<dbReference type="STRING" id="188477.A0A433TDU8"/>
<dbReference type="PANTHER" id="PTHR15104:SF0">
    <property type="entry name" value="DIHYDROPTERIDINE REDUCTASE"/>
    <property type="match status" value="1"/>
</dbReference>
<comment type="catalytic activity">
    <reaction evidence="12">
        <text>5,6,7,8-tetrahydropteridine + NAD(+) = 6,7-dihydropteridine + NADH + H(+)</text>
        <dbReference type="Rhea" id="RHEA:17869"/>
        <dbReference type="ChEBI" id="CHEBI:15378"/>
        <dbReference type="ChEBI" id="CHEBI:28889"/>
        <dbReference type="ChEBI" id="CHEBI:30156"/>
        <dbReference type="ChEBI" id="CHEBI:57540"/>
        <dbReference type="ChEBI" id="CHEBI:57945"/>
        <dbReference type="EC" id="1.5.1.34"/>
    </reaction>
    <physiologicalReaction direction="right-to-left" evidence="12">
        <dbReference type="Rhea" id="RHEA:17871"/>
    </physiologicalReaction>
</comment>
<dbReference type="EMBL" id="RQTK01000436">
    <property type="protein sequence ID" value="RUS79654.1"/>
    <property type="molecule type" value="Genomic_DNA"/>
</dbReference>
<evidence type="ECO:0000256" key="2">
    <source>
        <dbReference type="ARBA" id="ARBA00011738"/>
    </source>
</evidence>
<evidence type="ECO:0000256" key="3">
    <source>
        <dbReference type="ARBA" id="ARBA00022857"/>
    </source>
</evidence>
<evidence type="ECO:0000256" key="12">
    <source>
        <dbReference type="ARBA" id="ARBA00047536"/>
    </source>
</evidence>
<organism evidence="13 14">
    <name type="scientific">Elysia chlorotica</name>
    <name type="common">Eastern emerald elysia</name>
    <name type="synonym">Sea slug</name>
    <dbReference type="NCBI Taxonomy" id="188477"/>
    <lineage>
        <taxon>Eukaryota</taxon>
        <taxon>Metazoa</taxon>
        <taxon>Spiralia</taxon>
        <taxon>Lophotrochozoa</taxon>
        <taxon>Mollusca</taxon>
        <taxon>Gastropoda</taxon>
        <taxon>Heterobranchia</taxon>
        <taxon>Euthyneura</taxon>
        <taxon>Panpulmonata</taxon>
        <taxon>Sacoglossa</taxon>
        <taxon>Placobranchoidea</taxon>
        <taxon>Plakobranchidae</taxon>
        <taxon>Elysia</taxon>
    </lineage>
</organism>
<dbReference type="OrthoDB" id="1204at2759"/>
<evidence type="ECO:0000256" key="10">
    <source>
        <dbReference type="ARBA" id="ARBA00042518"/>
    </source>
</evidence>
<sequence>MMAQRVIVYGGKGALGSTVVNLLKSKNYWVGSIDLTVNEQADANVIVKPELSMPEQESEISSKVGDLLGDNKLDGILCVAGGWAGGNAKKIVEAADSMWKQSVFPSVITASLASKYLKEGGLVTMPGAHPALEATPGMMGYGLAKAAVHHLTKSLAAEKSGLPSNTTVVATLPVTLDTPMNRKFMSSADFTTWTPLEFVAELFDKWLQGVERPSNGSLVQFITKNSTTELVVA</sequence>
<dbReference type="PRINTS" id="PR00081">
    <property type="entry name" value="GDHRDH"/>
</dbReference>
<dbReference type="PANTHER" id="PTHR15104">
    <property type="entry name" value="DIHYDROPTERIDINE REDUCTASE"/>
    <property type="match status" value="1"/>
</dbReference>
<dbReference type="Proteomes" id="UP000271974">
    <property type="component" value="Unassembled WGS sequence"/>
</dbReference>
<dbReference type="InterPro" id="IPR036291">
    <property type="entry name" value="NAD(P)-bd_dom_sf"/>
</dbReference>
<dbReference type="GO" id="GO:0006729">
    <property type="term" value="P:tetrahydrobiopterin biosynthetic process"/>
    <property type="evidence" value="ECO:0007669"/>
    <property type="project" value="UniProtKB-KW"/>
</dbReference>
<keyword evidence="14" id="KW-1185">Reference proteome</keyword>
<evidence type="ECO:0000313" key="14">
    <source>
        <dbReference type="Proteomes" id="UP000271974"/>
    </source>
</evidence>
<dbReference type="GO" id="GO:0070402">
    <property type="term" value="F:NADPH binding"/>
    <property type="evidence" value="ECO:0007669"/>
    <property type="project" value="TreeGrafter"/>
</dbReference>
<reference evidence="13 14" key="1">
    <citation type="submission" date="2019-01" db="EMBL/GenBank/DDBJ databases">
        <title>A draft genome assembly of the solar-powered sea slug Elysia chlorotica.</title>
        <authorList>
            <person name="Cai H."/>
            <person name="Li Q."/>
            <person name="Fang X."/>
            <person name="Li J."/>
            <person name="Curtis N.E."/>
            <person name="Altenburger A."/>
            <person name="Shibata T."/>
            <person name="Feng M."/>
            <person name="Maeda T."/>
            <person name="Schwartz J.A."/>
            <person name="Shigenobu S."/>
            <person name="Lundholm N."/>
            <person name="Nishiyama T."/>
            <person name="Yang H."/>
            <person name="Hasebe M."/>
            <person name="Li S."/>
            <person name="Pierce S.K."/>
            <person name="Wang J."/>
        </authorList>
    </citation>
    <scope>NUCLEOTIDE SEQUENCE [LARGE SCALE GENOMIC DNA]</scope>
    <source>
        <strain evidence="13">EC2010</strain>
        <tissue evidence="13">Whole organism of an adult</tissue>
    </source>
</reference>
<protein>
    <recommendedName>
        <fullName evidence="8">Dihydropteridine reductase</fullName>
        <ecNumber evidence="7">1.5.1.34</ecNumber>
    </recommendedName>
    <alternativeName>
        <fullName evidence="10">HDHPR</fullName>
    </alternativeName>
    <alternativeName>
        <fullName evidence="9">Quinoid dihydropteridine reductase</fullName>
    </alternativeName>
</protein>
<evidence type="ECO:0000313" key="13">
    <source>
        <dbReference type="EMBL" id="RUS79654.1"/>
    </source>
</evidence>
<dbReference type="GO" id="GO:0006559">
    <property type="term" value="P:L-phenylalanine catabolic process"/>
    <property type="evidence" value="ECO:0007669"/>
    <property type="project" value="TreeGrafter"/>
</dbReference>
<dbReference type="GO" id="GO:0005737">
    <property type="term" value="C:cytoplasm"/>
    <property type="evidence" value="ECO:0007669"/>
    <property type="project" value="TreeGrafter"/>
</dbReference>
<keyword evidence="4" id="KW-0560">Oxidoreductase</keyword>
<evidence type="ECO:0000256" key="1">
    <source>
        <dbReference type="ARBA" id="ARBA00006484"/>
    </source>
</evidence>
<dbReference type="GO" id="GO:0070404">
    <property type="term" value="F:NADH binding"/>
    <property type="evidence" value="ECO:0007669"/>
    <property type="project" value="TreeGrafter"/>
</dbReference>
<dbReference type="CDD" id="cd05334">
    <property type="entry name" value="DHPR_SDR_c_like"/>
    <property type="match status" value="1"/>
</dbReference>
<comment type="catalytic activity">
    <reaction evidence="11">
        <text>5,6,7,8-tetrahydropteridine + NADP(+) = 6,7-dihydropteridine + NADPH + H(+)</text>
        <dbReference type="Rhea" id="RHEA:17865"/>
        <dbReference type="ChEBI" id="CHEBI:15378"/>
        <dbReference type="ChEBI" id="CHEBI:28889"/>
        <dbReference type="ChEBI" id="CHEBI:30156"/>
        <dbReference type="ChEBI" id="CHEBI:57783"/>
        <dbReference type="ChEBI" id="CHEBI:58349"/>
        <dbReference type="EC" id="1.5.1.34"/>
    </reaction>
    <physiologicalReaction direction="right-to-left" evidence="11">
        <dbReference type="Rhea" id="RHEA:17867"/>
    </physiologicalReaction>
</comment>
<evidence type="ECO:0000256" key="11">
    <source>
        <dbReference type="ARBA" id="ARBA00047429"/>
    </source>
</evidence>
<evidence type="ECO:0000256" key="5">
    <source>
        <dbReference type="ARBA" id="ARBA00023007"/>
    </source>
</evidence>